<evidence type="ECO:0008006" key="4">
    <source>
        <dbReference type="Google" id="ProtNLM"/>
    </source>
</evidence>
<dbReference type="AlphaFoldDB" id="A0A975SLK1"/>
<sequence>MALAGIVSTPSSSPAALPLNRNGGQGASTPKAGAEAGVQVSLGQGGNGEWSGGYSALGTSSSTAGSAPGAATTASSAGAAGGAVGSSPSGDPAAANQASSSGTTTTASGKKLTPAQEQDVAKLQALDKAVRAHEQAHMAAGGGLVRGGASFSYERGPDGQSYAVGGEVSIDTSQGSTPADTIAKAQQIQSAALAPADPSSQDRAVAAAAAQMEARAREEQSRQQVATSSVNGAKGNESLTQAGRQGAAAYGAQQQGVTGAAQTSFSAFA</sequence>
<feature type="region of interest" description="Disordered" evidence="1">
    <location>
        <begin position="1"/>
        <end position="120"/>
    </location>
</feature>
<evidence type="ECO:0000256" key="1">
    <source>
        <dbReference type="SAM" id="MobiDB-lite"/>
    </source>
</evidence>
<gene>
    <name evidence="2" type="ORF">Azoinq_12055</name>
</gene>
<dbReference type="EMBL" id="CP064782">
    <property type="protein sequence ID" value="QWT48577.1"/>
    <property type="molecule type" value="Genomic_DNA"/>
</dbReference>
<feature type="compositionally biased region" description="Low complexity" evidence="1">
    <location>
        <begin position="240"/>
        <end position="256"/>
    </location>
</feature>
<feature type="compositionally biased region" description="Polar residues" evidence="1">
    <location>
        <begin position="170"/>
        <end position="190"/>
    </location>
</feature>
<dbReference type="Pfam" id="PF12118">
    <property type="entry name" value="SprA-related"/>
    <property type="match status" value="1"/>
</dbReference>
<accession>A0A975SLK1</accession>
<name>A0A975SLK1_9RHOO</name>
<feature type="compositionally biased region" description="Low complexity" evidence="1">
    <location>
        <begin position="10"/>
        <end position="19"/>
    </location>
</feature>
<dbReference type="InterPro" id="IPR021973">
    <property type="entry name" value="SprA-related"/>
</dbReference>
<feature type="compositionally biased region" description="Low complexity" evidence="1">
    <location>
        <begin position="203"/>
        <end position="213"/>
    </location>
</feature>
<dbReference type="RefSeq" id="WP_216128742.1">
    <property type="nucleotide sequence ID" value="NZ_CP064782.1"/>
</dbReference>
<reference evidence="2" key="1">
    <citation type="submission" date="2020-11" db="EMBL/GenBank/DDBJ databases">
        <title>Azospira inquinata sp. nov.</title>
        <authorList>
            <person name="Moe W.M."/>
            <person name="Mikes M.C."/>
        </authorList>
    </citation>
    <scope>NUCLEOTIDE SEQUENCE</scope>
    <source>
        <strain evidence="2">Azo-3</strain>
    </source>
</reference>
<proteinExistence type="predicted"/>
<feature type="compositionally biased region" description="Low complexity" evidence="1">
    <location>
        <begin position="85"/>
        <end position="108"/>
    </location>
</feature>
<evidence type="ECO:0000313" key="2">
    <source>
        <dbReference type="EMBL" id="QWT48577.1"/>
    </source>
</evidence>
<dbReference type="Proteomes" id="UP000683428">
    <property type="component" value="Chromosome"/>
</dbReference>
<keyword evidence="3" id="KW-1185">Reference proteome</keyword>
<feature type="region of interest" description="Disordered" evidence="1">
    <location>
        <begin position="151"/>
        <end position="256"/>
    </location>
</feature>
<protein>
    <recommendedName>
        <fullName evidence="4">SprA-related family protein</fullName>
    </recommendedName>
</protein>
<organism evidence="2 3">
    <name type="scientific">Azospira inquinata</name>
    <dbReference type="NCBI Taxonomy" id="2785627"/>
    <lineage>
        <taxon>Bacteria</taxon>
        <taxon>Pseudomonadati</taxon>
        <taxon>Pseudomonadota</taxon>
        <taxon>Betaproteobacteria</taxon>
        <taxon>Rhodocyclales</taxon>
        <taxon>Rhodocyclaceae</taxon>
        <taxon>Azospira</taxon>
    </lineage>
</organism>
<evidence type="ECO:0000313" key="3">
    <source>
        <dbReference type="Proteomes" id="UP000683428"/>
    </source>
</evidence>
<feature type="compositionally biased region" description="Low complexity" evidence="1">
    <location>
        <begin position="52"/>
        <end position="78"/>
    </location>
</feature>
<dbReference type="KEGG" id="aiq:Azoinq_12055"/>